<dbReference type="RefSeq" id="WP_168149688.1">
    <property type="nucleotide sequence ID" value="NZ_JAAVXB010000014.1"/>
</dbReference>
<dbReference type="AlphaFoldDB" id="A0A969WD59"/>
<evidence type="ECO:0000313" key="1">
    <source>
        <dbReference type="EMBL" id="NKF24388.1"/>
    </source>
</evidence>
<sequence>MALPFEEHVETRLLHELSSPDDVSRGARRHIDLGRRIASVVTAMLDGELLPPTERQLKYGLAIARELAIELPADALQYREAMGLFISTHADRYRRRKGTASGRPG</sequence>
<reference evidence="1" key="1">
    <citation type="submission" date="2020-03" db="EMBL/GenBank/DDBJ databases">
        <title>Solimonas marina sp. nov., isolated from deep seawater of the Pacific Ocean.</title>
        <authorList>
            <person name="Liu X."/>
            <person name="Lai Q."/>
            <person name="Sun F."/>
            <person name="Gai Y."/>
            <person name="Li G."/>
            <person name="Shao Z."/>
        </authorList>
    </citation>
    <scope>NUCLEOTIDE SEQUENCE</scope>
    <source>
        <strain evidence="1">C16B3</strain>
    </source>
</reference>
<name>A0A969WD59_9GAMM</name>
<comment type="caution">
    <text evidence="1">The sequence shown here is derived from an EMBL/GenBank/DDBJ whole genome shotgun (WGS) entry which is preliminary data.</text>
</comment>
<keyword evidence="2" id="KW-1185">Reference proteome</keyword>
<accession>A0A969WD59</accession>
<evidence type="ECO:0000313" key="2">
    <source>
        <dbReference type="Proteomes" id="UP000653472"/>
    </source>
</evidence>
<dbReference type="EMBL" id="JAAVXB010000014">
    <property type="protein sequence ID" value="NKF24388.1"/>
    <property type="molecule type" value="Genomic_DNA"/>
</dbReference>
<gene>
    <name evidence="1" type="ORF">G7Y82_18920</name>
</gene>
<dbReference type="Proteomes" id="UP000653472">
    <property type="component" value="Unassembled WGS sequence"/>
</dbReference>
<organism evidence="1 2">
    <name type="scientific">Solimonas marina</name>
    <dbReference type="NCBI Taxonomy" id="2714601"/>
    <lineage>
        <taxon>Bacteria</taxon>
        <taxon>Pseudomonadati</taxon>
        <taxon>Pseudomonadota</taxon>
        <taxon>Gammaproteobacteria</taxon>
        <taxon>Nevskiales</taxon>
        <taxon>Nevskiaceae</taxon>
        <taxon>Solimonas</taxon>
    </lineage>
</organism>
<protein>
    <submittedName>
        <fullName evidence="1">Uncharacterized protein</fullName>
    </submittedName>
</protein>
<proteinExistence type="predicted"/>